<organism evidence="1 2">
    <name type="scientific">Ameca splendens</name>
    <dbReference type="NCBI Taxonomy" id="208324"/>
    <lineage>
        <taxon>Eukaryota</taxon>
        <taxon>Metazoa</taxon>
        <taxon>Chordata</taxon>
        <taxon>Craniata</taxon>
        <taxon>Vertebrata</taxon>
        <taxon>Euteleostomi</taxon>
        <taxon>Actinopterygii</taxon>
        <taxon>Neopterygii</taxon>
        <taxon>Teleostei</taxon>
        <taxon>Neoteleostei</taxon>
        <taxon>Acanthomorphata</taxon>
        <taxon>Ovalentaria</taxon>
        <taxon>Atherinomorphae</taxon>
        <taxon>Cyprinodontiformes</taxon>
        <taxon>Goodeidae</taxon>
        <taxon>Ameca</taxon>
    </lineage>
</organism>
<accession>A0ABV0ZEU6</accession>
<evidence type="ECO:0000313" key="2">
    <source>
        <dbReference type="Proteomes" id="UP001469553"/>
    </source>
</evidence>
<name>A0ABV0ZEU6_9TELE</name>
<sequence length="67" mass="7364">FYERILPEDVHLGEGEEGPRTQTSCTNWKDTLICERICSTSTIIGLQRSPPSSAAAAPLCNILGFLR</sequence>
<proteinExistence type="predicted"/>
<feature type="non-terminal residue" evidence="1">
    <location>
        <position position="1"/>
    </location>
</feature>
<keyword evidence="2" id="KW-1185">Reference proteome</keyword>
<dbReference type="Proteomes" id="UP001469553">
    <property type="component" value="Unassembled WGS sequence"/>
</dbReference>
<dbReference type="EMBL" id="JAHRIP010060073">
    <property type="protein sequence ID" value="MEQ2304739.1"/>
    <property type="molecule type" value="Genomic_DNA"/>
</dbReference>
<protein>
    <submittedName>
        <fullName evidence="1">Uncharacterized protein</fullName>
    </submittedName>
</protein>
<gene>
    <name evidence="1" type="ORF">AMECASPLE_030494</name>
</gene>
<reference evidence="1 2" key="1">
    <citation type="submission" date="2021-06" db="EMBL/GenBank/DDBJ databases">
        <authorList>
            <person name="Palmer J.M."/>
        </authorList>
    </citation>
    <scope>NUCLEOTIDE SEQUENCE [LARGE SCALE GENOMIC DNA]</scope>
    <source>
        <strain evidence="1 2">AS_MEX2019</strain>
        <tissue evidence="1">Muscle</tissue>
    </source>
</reference>
<comment type="caution">
    <text evidence="1">The sequence shown here is derived from an EMBL/GenBank/DDBJ whole genome shotgun (WGS) entry which is preliminary data.</text>
</comment>
<evidence type="ECO:0000313" key="1">
    <source>
        <dbReference type="EMBL" id="MEQ2304739.1"/>
    </source>
</evidence>